<gene>
    <name evidence="2" type="ORF">HIM_10274</name>
</gene>
<accession>A0A0F7ZK99</accession>
<dbReference type="AlphaFoldDB" id="A0A0F7ZK99"/>
<organism evidence="2 3">
    <name type="scientific">Hirsutella minnesotensis 3608</name>
    <dbReference type="NCBI Taxonomy" id="1043627"/>
    <lineage>
        <taxon>Eukaryota</taxon>
        <taxon>Fungi</taxon>
        <taxon>Dikarya</taxon>
        <taxon>Ascomycota</taxon>
        <taxon>Pezizomycotina</taxon>
        <taxon>Sordariomycetes</taxon>
        <taxon>Hypocreomycetidae</taxon>
        <taxon>Hypocreales</taxon>
        <taxon>Ophiocordycipitaceae</taxon>
        <taxon>Hirsutella</taxon>
    </lineage>
</organism>
<feature type="region of interest" description="Disordered" evidence="1">
    <location>
        <begin position="136"/>
        <end position="169"/>
    </location>
</feature>
<keyword evidence="3" id="KW-1185">Reference proteome</keyword>
<reference evidence="2 3" key="1">
    <citation type="journal article" date="2014" name="Genome Biol. Evol.">
        <title>Comparative genomics and transcriptomics analyses reveal divergent lifestyle features of nematode endoparasitic fungus Hirsutella minnesotensis.</title>
        <authorList>
            <person name="Lai Y."/>
            <person name="Liu K."/>
            <person name="Zhang X."/>
            <person name="Zhang X."/>
            <person name="Li K."/>
            <person name="Wang N."/>
            <person name="Shu C."/>
            <person name="Wu Y."/>
            <person name="Wang C."/>
            <person name="Bushley K.E."/>
            <person name="Xiang M."/>
            <person name="Liu X."/>
        </authorList>
    </citation>
    <scope>NUCLEOTIDE SEQUENCE [LARGE SCALE GENOMIC DNA]</scope>
    <source>
        <strain evidence="2 3">3608</strain>
    </source>
</reference>
<protein>
    <submittedName>
        <fullName evidence="2">Uncharacterized protein</fullName>
    </submittedName>
</protein>
<dbReference type="OrthoDB" id="4923338at2759"/>
<dbReference type="Proteomes" id="UP000054481">
    <property type="component" value="Unassembled WGS sequence"/>
</dbReference>
<dbReference type="EMBL" id="KQ030632">
    <property type="protein sequence ID" value="KJZ70345.1"/>
    <property type="molecule type" value="Genomic_DNA"/>
</dbReference>
<evidence type="ECO:0000256" key="1">
    <source>
        <dbReference type="SAM" id="MobiDB-lite"/>
    </source>
</evidence>
<evidence type="ECO:0000313" key="2">
    <source>
        <dbReference type="EMBL" id="KJZ70345.1"/>
    </source>
</evidence>
<feature type="compositionally biased region" description="Low complexity" evidence="1">
    <location>
        <begin position="156"/>
        <end position="169"/>
    </location>
</feature>
<name>A0A0F7ZK99_9HYPO</name>
<evidence type="ECO:0000313" key="3">
    <source>
        <dbReference type="Proteomes" id="UP000054481"/>
    </source>
</evidence>
<proteinExistence type="predicted"/>
<sequence>MAYYDVISSESLYTMHSRGSVTSFEALYISDKSVTGVSRWSTPHLYASRVICAKPDKRLAIFSDDEWPQSTRGVHECIDSLIDGPIPGFRGMFESQIVQHYRHHHQADGLGYVWAALARLLQAELQAVDLTTDRTMRDRRPPVQHQDYVSSESMQVGSSPPAASMSGSTSSVSSLNWVDNLSSAPLEGLTLRLASCFIRCVINYAQSADKLHPVHFRDEHLANVFQPIAGLSVEAIDDGGLQLQAEGQTVQVATIEGKRAFQEFTSEGIPTVSDKTLAQLVGQALARRRDVKIKSIQQDDHISILVVTRYVKFFHFNITNDFIAKYEKPAPETDYLRVSSTLWFDLARQGHREKVVEHILAILTWAEKHRAHR</sequence>